<dbReference type="AlphaFoldDB" id="A0AAD4V8V8"/>
<comment type="caution">
    <text evidence="1">The sequence shown here is derived from an EMBL/GenBank/DDBJ whole genome shotgun (WGS) entry which is preliminary data.</text>
</comment>
<reference evidence="1 2" key="1">
    <citation type="journal article" date="2022" name="G3 (Bethesda)">
        <title>Whole-genome sequence and methylome profiling of the almond [Prunus dulcis (Mill.) D.A. Webb] cultivar 'Nonpareil'.</title>
        <authorList>
            <person name="D'Amico-Willman K.M."/>
            <person name="Ouma W.Z."/>
            <person name="Meulia T."/>
            <person name="Sideli G.M."/>
            <person name="Gradziel T.M."/>
            <person name="Fresnedo-Ramirez J."/>
        </authorList>
    </citation>
    <scope>NUCLEOTIDE SEQUENCE [LARGE SCALE GENOMIC DNA]</scope>
    <source>
        <strain evidence="1">Clone GOH B32 T37-40</strain>
    </source>
</reference>
<dbReference type="EMBL" id="JAJFAZ020000007">
    <property type="protein sequence ID" value="KAI5319501.1"/>
    <property type="molecule type" value="Genomic_DNA"/>
</dbReference>
<name>A0AAD4V8V8_PRUDU</name>
<dbReference type="Proteomes" id="UP001054821">
    <property type="component" value="Chromosome 7"/>
</dbReference>
<protein>
    <submittedName>
        <fullName evidence="1">Uncharacterized protein</fullName>
    </submittedName>
</protein>
<evidence type="ECO:0000313" key="2">
    <source>
        <dbReference type="Proteomes" id="UP001054821"/>
    </source>
</evidence>
<accession>A0AAD4V8V8</accession>
<sequence>MTLYMMVARCCKSKIQTLEEPSPHGLHISECLERKLCNRMQGNFRKEQAQYSVSCNQVQYICMEVLLISSDAKLKVMLLVSTWARVYRYLDVMWSTHSEFP</sequence>
<keyword evidence="2" id="KW-1185">Reference proteome</keyword>
<proteinExistence type="predicted"/>
<evidence type="ECO:0000313" key="1">
    <source>
        <dbReference type="EMBL" id="KAI5319501.1"/>
    </source>
</evidence>
<organism evidence="1 2">
    <name type="scientific">Prunus dulcis</name>
    <name type="common">Almond</name>
    <name type="synonym">Amygdalus dulcis</name>
    <dbReference type="NCBI Taxonomy" id="3755"/>
    <lineage>
        <taxon>Eukaryota</taxon>
        <taxon>Viridiplantae</taxon>
        <taxon>Streptophyta</taxon>
        <taxon>Embryophyta</taxon>
        <taxon>Tracheophyta</taxon>
        <taxon>Spermatophyta</taxon>
        <taxon>Magnoliopsida</taxon>
        <taxon>eudicotyledons</taxon>
        <taxon>Gunneridae</taxon>
        <taxon>Pentapetalae</taxon>
        <taxon>rosids</taxon>
        <taxon>fabids</taxon>
        <taxon>Rosales</taxon>
        <taxon>Rosaceae</taxon>
        <taxon>Amygdaloideae</taxon>
        <taxon>Amygdaleae</taxon>
        <taxon>Prunus</taxon>
    </lineage>
</organism>
<gene>
    <name evidence="1" type="ORF">L3X38_039209</name>
</gene>